<name>A0A2P2NA34_RHIMU</name>
<protein>
    <submittedName>
        <fullName evidence="1">Uncharacterized protein</fullName>
    </submittedName>
</protein>
<accession>A0A2P2NA34</accession>
<proteinExistence type="predicted"/>
<dbReference type="AlphaFoldDB" id="A0A2P2NA34"/>
<dbReference type="EMBL" id="GGEC01058822">
    <property type="protein sequence ID" value="MBX39306.1"/>
    <property type="molecule type" value="Transcribed_RNA"/>
</dbReference>
<organism evidence="1">
    <name type="scientific">Rhizophora mucronata</name>
    <name type="common">Asiatic mangrove</name>
    <dbReference type="NCBI Taxonomy" id="61149"/>
    <lineage>
        <taxon>Eukaryota</taxon>
        <taxon>Viridiplantae</taxon>
        <taxon>Streptophyta</taxon>
        <taxon>Embryophyta</taxon>
        <taxon>Tracheophyta</taxon>
        <taxon>Spermatophyta</taxon>
        <taxon>Magnoliopsida</taxon>
        <taxon>eudicotyledons</taxon>
        <taxon>Gunneridae</taxon>
        <taxon>Pentapetalae</taxon>
        <taxon>rosids</taxon>
        <taxon>fabids</taxon>
        <taxon>Malpighiales</taxon>
        <taxon>Rhizophoraceae</taxon>
        <taxon>Rhizophora</taxon>
    </lineage>
</organism>
<evidence type="ECO:0000313" key="1">
    <source>
        <dbReference type="EMBL" id="MBX39306.1"/>
    </source>
</evidence>
<reference evidence="1" key="1">
    <citation type="submission" date="2018-02" db="EMBL/GenBank/DDBJ databases">
        <title>Rhizophora mucronata_Transcriptome.</title>
        <authorList>
            <person name="Meera S.P."/>
            <person name="Sreeshan A."/>
            <person name="Augustine A."/>
        </authorList>
    </citation>
    <scope>NUCLEOTIDE SEQUENCE</scope>
    <source>
        <tissue evidence="1">Leaf</tissue>
    </source>
</reference>
<sequence>MYASAFYNRHEIFKPTLQNWIVICE</sequence>